<evidence type="ECO:0000256" key="6">
    <source>
        <dbReference type="SAM" id="Phobius"/>
    </source>
</evidence>
<dbReference type="EMBL" id="JAAYUN010000100">
    <property type="protein sequence ID" value="NLJ22688.1"/>
    <property type="molecule type" value="Genomic_DNA"/>
</dbReference>
<comment type="subcellular location">
    <subcellularLocation>
        <location evidence="1">Cell membrane</location>
        <topology evidence="1">Multi-pass membrane protein</topology>
    </subcellularLocation>
</comment>
<feature type="transmembrane region" description="Helical" evidence="6">
    <location>
        <begin position="7"/>
        <end position="32"/>
    </location>
</feature>
<dbReference type="PANTHER" id="PTHR34584">
    <property type="entry name" value="NA(+)/H(+) ANTIPORTER SUBUNIT E1"/>
    <property type="match status" value="1"/>
</dbReference>
<organism evidence="7 8">
    <name type="scientific">Methanothrix soehngenii</name>
    <name type="common">Methanosaeta concilii</name>
    <dbReference type="NCBI Taxonomy" id="2223"/>
    <lineage>
        <taxon>Archaea</taxon>
        <taxon>Methanobacteriati</taxon>
        <taxon>Methanobacteriota</taxon>
        <taxon>Stenosarchaea group</taxon>
        <taxon>Methanomicrobia</taxon>
        <taxon>Methanotrichales</taxon>
        <taxon>Methanotrichaceae</taxon>
        <taxon>Methanothrix</taxon>
    </lineage>
</organism>
<dbReference type="PANTHER" id="PTHR34584:SF1">
    <property type="entry name" value="NA(+)_H(+) ANTIPORTER SUBUNIT E1"/>
    <property type="match status" value="1"/>
</dbReference>
<dbReference type="AlphaFoldDB" id="A0A7K4AI80"/>
<evidence type="ECO:0000256" key="5">
    <source>
        <dbReference type="ARBA" id="ARBA00023136"/>
    </source>
</evidence>
<evidence type="ECO:0000256" key="4">
    <source>
        <dbReference type="ARBA" id="ARBA00022989"/>
    </source>
</evidence>
<sequence>MKKESMAFSIALTFCVMFAFWMLLSAWTVYLLEPYDLLKVSSKGILAALIVSFLTYEIFVPSRGENVLLKIRRLIPYIGWELWQIYLATIDVTKRVLGILPVDPRIIEFDTTLRSDFALVTFANSITLTPGTITIDIEPEKGRYIVHAIAKEPAESLTVDQTMQKKVGHVFMEE</sequence>
<evidence type="ECO:0000256" key="3">
    <source>
        <dbReference type="ARBA" id="ARBA00022692"/>
    </source>
</evidence>
<keyword evidence="3 6" id="KW-0812">Transmembrane</keyword>
<evidence type="ECO:0000256" key="1">
    <source>
        <dbReference type="ARBA" id="ARBA00004651"/>
    </source>
</evidence>
<gene>
    <name evidence="7" type="ORF">GX426_06225</name>
</gene>
<feature type="transmembrane region" description="Helical" evidence="6">
    <location>
        <begin position="44"/>
        <end position="62"/>
    </location>
</feature>
<dbReference type="GO" id="GO:0008324">
    <property type="term" value="F:monoatomic cation transmembrane transporter activity"/>
    <property type="evidence" value="ECO:0007669"/>
    <property type="project" value="InterPro"/>
</dbReference>
<dbReference type="GO" id="GO:0005886">
    <property type="term" value="C:plasma membrane"/>
    <property type="evidence" value="ECO:0007669"/>
    <property type="project" value="UniProtKB-SubCell"/>
</dbReference>
<evidence type="ECO:0000313" key="7">
    <source>
        <dbReference type="EMBL" id="NLJ22688.1"/>
    </source>
</evidence>
<dbReference type="Proteomes" id="UP000544742">
    <property type="component" value="Unassembled WGS sequence"/>
</dbReference>
<evidence type="ECO:0000256" key="2">
    <source>
        <dbReference type="ARBA" id="ARBA00022475"/>
    </source>
</evidence>
<dbReference type="InterPro" id="IPR002758">
    <property type="entry name" value="Cation_antiport_E"/>
</dbReference>
<accession>A0A7K4AI80</accession>
<keyword evidence="2" id="KW-1003">Cell membrane</keyword>
<name>A0A7K4AI80_METSH</name>
<reference evidence="7 8" key="1">
    <citation type="journal article" date="2020" name="Biotechnol. Biofuels">
        <title>New insights from the biogas microbiome by comprehensive genome-resolved metagenomics of nearly 1600 species originating from multiple anaerobic digesters.</title>
        <authorList>
            <person name="Campanaro S."/>
            <person name="Treu L."/>
            <person name="Rodriguez-R L.M."/>
            <person name="Kovalovszki A."/>
            <person name="Ziels R.M."/>
            <person name="Maus I."/>
            <person name="Zhu X."/>
            <person name="Kougias P.G."/>
            <person name="Basile A."/>
            <person name="Luo G."/>
            <person name="Schluter A."/>
            <person name="Konstantinidis K.T."/>
            <person name="Angelidaki I."/>
        </authorList>
    </citation>
    <scope>NUCLEOTIDE SEQUENCE [LARGE SCALE GENOMIC DNA]</scope>
    <source>
        <strain evidence="7">AS27yjCOA_157</strain>
    </source>
</reference>
<dbReference type="Pfam" id="PF01899">
    <property type="entry name" value="MNHE"/>
    <property type="match status" value="1"/>
</dbReference>
<proteinExistence type="predicted"/>
<keyword evidence="4 6" id="KW-1133">Transmembrane helix</keyword>
<keyword evidence="5 6" id="KW-0472">Membrane</keyword>
<protein>
    <submittedName>
        <fullName evidence="7">Na+/H+ antiporter subunit E</fullName>
    </submittedName>
</protein>
<evidence type="ECO:0000313" key="8">
    <source>
        <dbReference type="Proteomes" id="UP000544742"/>
    </source>
</evidence>
<comment type="caution">
    <text evidence="7">The sequence shown here is derived from an EMBL/GenBank/DDBJ whole genome shotgun (WGS) entry which is preliminary data.</text>
</comment>